<keyword evidence="4 8" id="KW-0808">Transferase</keyword>
<feature type="transmembrane region" description="Helical" evidence="6">
    <location>
        <begin position="112"/>
        <end position="136"/>
    </location>
</feature>
<feature type="transmembrane region" description="Helical" evidence="6">
    <location>
        <begin position="35"/>
        <end position="53"/>
    </location>
</feature>
<dbReference type="PROSITE" id="PS50109">
    <property type="entry name" value="HIS_KIN"/>
    <property type="match status" value="1"/>
</dbReference>
<dbReference type="Gene3D" id="3.30.565.10">
    <property type="entry name" value="Histidine kinase-like ATPase, C-terminal domain"/>
    <property type="match status" value="1"/>
</dbReference>
<dbReference type="EMBL" id="CP006721">
    <property type="protein sequence ID" value="AGX41892.1"/>
    <property type="molecule type" value="Genomic_DNA"/>
</dbReference>
<keyword evidence="6" id="KW-0812">Transmembrane</keyword>
<reference evidence="8 9" key="1">
    <citation type="journal article" date="2013" name="Genome Announc.">
        <title>Complete Genome Sequence of the Solvent Producer Clostridium saccharobutylicum NCP262 (DSM 13864).</title>
        <authorList>
            <person name="Poehlein A."/>
            <person name="Hartwich K."/>
            <person name="Krabben P."/>
            <person name="Ehrenreich A."/>
            <person name="Liebl W."/>
            <person name="Durre P."/>
            <person name="Gottschalk G."/>
            <person name="Daniel R."/>
        </authorList>
    </citation>
    <scope>NUCLEOTIDE SEQUENCE [LARGE SCALE GENOMIC DNA]</scope>
    <source>
        <strain evidence="8">DSM 13864</strain>
    </source>
</reference>
<organism evidence="8 9">
    <name type="scientific">Clostridium saccharobutylicum DSM 13864</name>
    <dbReference type="NCBI Taxonomy" id="1345695"/>
    <lineage>
        <taxon>Bacteria</taxon>
        <taxon>Bacillati</taxon>
        <taxon>Bacillota</taxon>
        <taxon>Clostridia</taxon>
        <taxon>Eubacteriales</taxon>
        <taxon>Clostridiaceae</taxon>
        <taxon>Clostridium</taxon>
    </lineage>
</organism>
<dbReference type="eggNOG" id="COG3290">
    <property type="taxonomic scope" value="Bacteria"/>
</dbReference>
<dbReference type="Proteomes" id="UP000017118">
    <property type="component" value="Chromosome"/>
</dbReference>
<evidence type="ECO:0000313" key="8">
    <source>
        <dbReference type="EMBL" id="AGX41892.1"/>
    </source>
</evidence>
<dbReference type="PANTHER" id="PTHR43547">
    <property type="entry name" value="TWO-COMPONENT HISTIDINE KINASE"/>
    <property type="match status" value="1"/>
</dbReference>
<evidence type="ECO:0000256" key="5">
    <source>
        <dbReference type="ARBA" id="ARBA00023012"/>
    </source>
</evidence>
<feature type="transmembrane region" description="Helical" evidence="6">
    <location>
        <begin position="59"/>
        <end position="76"/>
    </location>
</feature>
<keyword evidence="5" id="KW-0902">Two-component regulatory system</keyword>
<dbReference type="SMART" id="SM00387">
    <property type="entry name" value="HATPase_c"/>
    <property type="match status" value="1"/>
</dbReference>
<dbReference type="InterPro" id="IPR005467">
    <property type="entry name" value="His_kinase_dom"/>
</dbReference>
<dbReference type="InterPro" id="IPR036890">
    <property type="entry name" value="HATPase_C_sf"/>
</dbReference>
<dbReference type="RefSeq" id="WP_022744179.1">
    <property type="nucleotide sequence ID" value="NC_022571.1"/>
</dbReference>
<proteinExistence type="predicted"/>
<feature type="transmembrane region" description="Helical" evidence="6">
    <location>
        <begin position="188"/>
        <end position="205"/>
    </location>
</feature>
<dbReference type="KEGG" id="csb:CLSA_c08790"/>
<keyword evidence="3" id="KW-0597">Phosphoprotein</keyword>
<dbReference type="GeneID" id="55473413"/>
<dbReference type="Pfam" id="PF02518">
    <property type="entry name" value="HATPase_c"/>
    <property type="match status" value="1"/>
</dbReference>
<keyword evidence="4 8" id="KW-0418">Kinase</keyword>
<dbReference type="PANTHER" id="PTHR43547:SF10">
    <property type="entry name" value="SENSOR HISTIDINE KINASE DCUS"/>
    <property type="match status" value="1"/>
</dbReference>
<keyword evidence="6" id="KW-1133">Transmembrane helix</keyword>
<evidence type="ECO:0000256" key="2">
    <source>
        <dbReference type="ARBA" id="ARBA00012438"/>
    </source>
</evidence>
<dbReference type="AlphaFoldDB" id="U5MR68"/>
<dbReference type="InterPro" id="IPR004358">
    <property type="entry name" value="Sig_transdc_His_kin-like_C"/>
</dbReference>
<name>U5MR68_CLOSA</name>
<evidence type="ECO:0000256" key="1">
    <source>
        <dbReference type="ARBA" id="ARBA00000085"/>
    </source>
</evidence>
<protein>
    <recommendedName>
        <fullName evidence="2">histidine kinase</fullName>
        <ecNumber evidence="2">2.7.13.3</ecNumber>
    </recommendedName>
</protein>
<accession>U5MR68</accession>
<dbReference type="PRINTS" id="PR00344">
    <property type="entry name" value="BCTRLSENSOR"/>
</dbReference>
<evidence type="ECO:0000256" key="3">
    <source>
        <dbReference type="ARBA" id="ARBA00022553"/>
    </source>
</evidence>
<dbReference type="GO" id="GO:0000155">
    <property type="term" value="F:phosphorelay sensor kinase activity"/>
    <property type="evidence" value="ECO:0007669"/>
    <property type="project" value="TreeGrafter"/>
</dbReference>
<feature type="domain" description="Histidine kinase" evidence="7">
    <location>
        <begin position="247"/>
        <end position="416"/>
    </location>
</feature>
<feature type="transmembrane region" description="Helical" evidence="6">
    <location>
        <begin position="156"/>
        <end position="176"/>
    </location>
</feature>
<dbReference type="HOGENOM" id="CLU_653289_0_0_9"/>
<dbReference type="OrthoDB" id="1677679at2"/>
<evidence type="ECO:0000259" key="7">
    <source>
        <dbReference type="PROSITE" id="PS50109"/>
    </source>
</evidence>
<evidence type="ECO:0000313" key="9">
    <source>
        <dbReference type="Proteomes" id="UP000017118"/>
    </source>
</evidence>
<feature type="transmembrane region" description="Helical" evidence="6">
    <location>
        <begin position="88"/>
        <end position="106"/>
    </location>
</feature>
<dbReference type="InterPro" id="IPR003594">
    <property type="entry name" value="HATPase_dom"/>
</dbReference>
<gene>
    <name evidence="8" type="ORF">CLSA_c08790</name>
</gene>
<dbReference type="SUPFAM" id="SSF55874">
    <property type="entry name" value="ATPase domain of HSP90 chaperone/DNA topoisomerase II/histidine kinase"/>
    <property type="match status" value="1"/>
</dbReference>
<keyword evidence="9" id="KW-1185">Reference proteome</keyword>
<dbReference type="PATRIC" id="fig|1345695.10.peg.2912"/>
<comment type="catalytic activity">
    <reaction evidence="1">
        <text>ATP + protein L-histidine = ADP + protein N-phospho-L-histidine.</text>
        <dbReference type="EC" id="2.7.13.3"/>
    </reaction>
</comment>
<keyword evidence="6" id="KW-0472">Membrane</keyword>
<evidence type="ECO:0000256" key="4">
    <source>
        <dbReference type="ARBA" id="ARBA00022777"/>
    </source>
</evidence>
<evidence type="ECO:0000256" key="6">
    <source>
        <dbReference type="SAM" id="Phobius"/>
    </source>
</evidence>
<sequence length="416" mass="48343">MIIIDIITSILQSIAFGYTINYCIDEEYKVSKVKLCLMILVFSIIGSFLFILMGYNSPISILITHILALCVVVGFYKKNIVCAITAHTMSYFIIQIYTIVFCSIIYEFINEMIIIGYINYIKICTIYVPEWIILFFYFKHIDKIKEVYRLIIMEKFYINFLIISFILDFITTFYMLSLGIESQLIRDIIYILFFLFFIAVIVYFWRINQKSKQIYELNKSLEIKNNELRKIKHDYGAQISYLYGLCLMERFDDLKKSLKDIINNNESTPTAVEISDNENSLLSLALKPAIDKGIHVIVEEKCDFKLVIMEEIELYRIISNIVNNAIRAMNGKGIIIAKTYEYSGNIIIKIENNGPKIEEKHLEDIFKSGFTTKDNNDKSHGFGLHIVKNLVESYKGKISVKSTDVSTQFKIVLPIK</sequence>
<dbReference type="EC" id="2.7.13.3" evidence="2"/>